<dbReference type="InterPro" id="IPR041561">
    <property type="entry name" value="PglD_N"/>
</dbReference>
<comment type="caution">
    <text evidence="3">The sequence shown here is derived from an EMBL/GenBank/DDBJ whole genome shotgun (WGS) entry which is preliminary data.</text>
</comment>
<dbReference type="CDD" id="cd03360">
    <property type="entry name" value="LbH_AT_putative"/>
    <property type="match status" value="1"/>
</dbReference>
<dbReference type="Pfam" id="PF17836">
    <property type="entry name" value="PglD_N"/>
    <property type="match status" value="1"/>
</dbReference>
<dbReference type="NCBIfam" id="TIGR03570">
    <property type="entry name" value="NeuD_NnaD"/>
    <property type="match status" value="1"/>
</dbReference>
<proteinExistence type="inferred from homology"/>
<dbReference type="PANTHER" id="PTHR43300">
    <property type="entry name" value="ACETYLTRANSFERASE"/>
    <property type="match status" value="1"/>
</dbReference>
<evidence type="ECO:0000256" key="1">
    <source>
        <dbReference type="ARBA" id="ARBA00007274"/>
    </source>
</evidence>
<protein>
    <submittedName>
        <fullName evidence="3">NeuD/PglB/VioB family sugar acetyltransferase</fullName>
    </submittedName>
</protein>
<name>A0ABW0QA24_9BURK</name>
<reference evidence="4" key="1">
    <citation type="journal article" date="2019" name="Int. J. Syst. Evol. Microbiol.">
        <title>The Global Catalogue of Microorganisms (GCM) 10K type strain sequencing project: providing services to taxonomists for standard genome sequencing and annotation.</title>
        <authorList>
            <consortium name="The Broad Institute Genomics Platform"/>
            <consortium name="The Broad Institute Genome Sequencing Center for Infectious Disease"/>
            <person name="Wu L."/>
            <person name="Ma J."/>
        </authorList>
    </citation>
    <scope>NUCLEOTIDE SEQUENCE [LARGE SCALE GENOMIC DNA]</scope>
    <source>
        <strain evidence="4">CGMCC 4.7277</strain>
    </source>
</reference>
<evidence type="ECO:0000313" key="4">
    <source>
        <dbReference type="Proteomes" id="UP001596084"/>
    </source>
</evidence>
<evidence type="ECO:0000259" key="2">
    <source>
        <dbReference type="Pfam" id="PF17836"/>
    </source>
</evidence>
<dbReference type="Gene3D" id="3.40.50.20">
    <property type="match status" value="1"/>
</dbReference>
<keyword evidence="4" id="KW-1185">Reference proteome</keyword>
<dbReference type="Gene3D" id="2.160.10.10">
    <property type="entry name" value="Hexapeptide repeat proteins"/>
    <property type="match status" value="1"/>
</dbReference>
<dbReference type="InterPro" id="IPR011004">
    <property type="entry name" value="Trimer_LpxA-like_sf"/>
</dbReference>
<dbReference type="RefSeq" id="WP_068831301.1">
    <property type="nucleotide sequence ID" value="NZ_JBHSMX010000011.1"/>
</dbReference>
<feature type="domain" description="PglD N-terminal" evidence="2">
    <location>
        <begin position="3"/>
        <end position="80"/>
    </location>
</feature>
<comment type="similarity">
    <text evidence="1">Belongs to the transferase hexapeptide repeat family.</text>
</comment>
<dbReference type="InterPro" id="IPR050179">
    <property type="entry name" value="Trans_hexapeptide_repeat"/>
</dbReference>
<evidence type="ECO:0000313" key="3">
    <source>
        <dbReference type="EMBL" id="MFC5520577.1"/>
    </source>
</evidence>
<dbReference type="PANTHER" id="PTHR43300:SF7">
    <property type="entry name" value="UDP-N-ACETYLBACILLOSAMINE N-ACETYLTRANSFERASE"/>
    <property type="match status" value="1"/>
</dbReference>
<accession>A0ABW0QA24</accession>
<gene>
    <name evidence="3" type="ORF">ACFPP7_06565</name>
</gene>
<dbReference type="InterPro" id="IPR020019">
    <property type="entry name" value="AcTrfase_PglD-like"/>
</dbReference>
<organism evidence="3 4">
    <name type="scientific">Polaromonas jejuensis</name>
    <dbReference type="NCBI Taxonomy" id="457502"/>
    <lineage>
        <taxon>Bacteria</taxon>
        <taxon>Pseudomonadati</taxon>
        <taxon>Pseudomonadota</taxon>
        <taxon>Betaproteobacteria</taxon>
        <taxon>Burkholderiales</taxon>
        <taxon>Comamonadaceae</taxon>
        <taxon>Polaromonas</taxon>
    </lineage>
</organism>
<dbReference type="EMBL" id="JBHSMX010000011">
    <property type="protein sequence ID" value="MFC5520577.1"/>
    <property type="molecule type" value="Genomic_DNA"/>
</dbReference>
<sequence length="198" mass="20074">MKRLLIVGAGGHGRSVAEAVLAGGAFQLAGFADDAAPALQQVWEWPVFGATADIANCRQHADAAIVAIGNNRLREELHGRLTAAGFELATVIHPKAIVSPRAVIGAGSAIMAGAIVGTEAQLGTGVIVNCGAVVDHHCRVEDFGHLGVNAGMAGGSVLGRGAWMQAGSVLGYGVKIDAGLVLEAGQAVSEIRSRNAIQ</sequence>
<dbReference type="Proteomes" id="UP001596084">
    <property type="component" value="Unassembled WGS sequence"/>
</dbReference>
<dbReference type="SUPFAM" id="SSF51161">
    <property type="entry name" value="Trimeric LpxA-like enzymes"/>
    <property type="match status" value="1"/>
</dbReference>